<keyword evidence="5 7" id="KW-0472">Membrane</keyword>
<name>A0A4S8HGS2_9BACT</name>
<dbReference type="Pfam" id="PF07715">
    <property type="entry name" value="Plug"/>
    <property type="match status" value="1"/>
</dbReference>
<keyword evidence="11" id="KW-1185">Reference proteome</keyword>
<keyword evidence="4 7" id="KW-0812">Transmembrane</keyword>
<dbReference type="Pfam" id="PF13715">
    <property type="entry name" value="CarbopepD_reg_2"/>
    <property type="match status" value="1"/>
</dbReference>
<comment type="similarity">
    <text evidence="7">Belongs to the TonB-dependent receptor family.</text>
</comment>
<dbReference type="EMBL" id="STFF01000008">
    <property type="protein sequence ID" value="THU34125.1"/>
    <property type="molecule type" value="Genomic_DNA"/>
</dbReference>
<feature type="signal peptide" evidence="8">
    <location>
        <begin position="1"/>
        <end position="20"/>
    </location>
</feature>
<dbReference type="Proteomes" id="UP000306918">
    <property type="component" value="Unassembled WGS sequence"/>
</dbReference>
<dbReference type="NCBIfam" id="TIGR04057">
    <property type="entry name" value="SusC_RagA_signa"/>
    <property type="match status" value="1"/>
</dbReference>
<evidence type="ECO:0000256" key="8">
    <source>
        <dbReference type="SAM" id="SignalP"/>
    </source>
</evidence>
<dbReference type="SUPFAM" id="SSF49464">
    <property type="entry name" value="Carboxypeptidase regulatory domain-like"/>
    <property type="match status" value="1"/>
</dbReference>
<comment type="subcellular location">
    <subcellularLocation>
        <location evidence="1 7">Cell outer membrane</location>
        <topology evidence="1 7">Multi-pass membrane protein</topology>
    </subcellularLocation>
</comment>
<dbReference type="InterPro" id="IPR037066">
    <property type="entry name" value="Plug_dom_sf"/>
</dbReference>
<dbReference type="Gene3D" id="2.170.130.10">
    <property type="entry name" value="TonB-dependent receptor, plug domain"/>
    <property type="match status" value="1"/>
</dbReference>
<dbReference type="InterPro" id="IPR012910">
    <property type="entry name" value="Plug_dom"/>
</dbReference>
<gene>
    <name evidence="10" type="ORF">FAM09_24190</name>
</gene>
<dbReference type="RefSeq" id="WP_136579741.1">
    <property type="nucleotide sequence ID" value="NZ_STFF01000008.1"/>
</dbReference>
<feature type="chain" id="PRO_5020533994" evidence="8">
    <location>
        <begin position="21"/>
        <end position="1078"/>
    </location>
</feature>
<dbReference type="FunFam" id="2.170.130.10:FF:000008">
    <property type="entry name" value="SusC/RagA family TonB-linked outer membrane protein"/>
    <property type="match status" value="1"/>
</dbReference>
<reference evidence="10 11" key="1">
    <citation type="submission" date="2019-04" db="EMBL/GenBank/DDBJ databases">
        <title>Niastella caeni sp. nov., isolated from activated sludge.</title>
        <authorList>
            <person name="Sheng M."/>
        </authorList>
    </citation>
    <scope>NUCLEOTIDE SEQUENCE [LARGE SCALE GENOMIC DNA]</scope>
    <source>
        <strain evidence="10 11">HX-2-15</strain>
    </source>
</reference>
<protein>
    <submittedName>
        <fullName evidence="10">TonB-dependent receptor</fullName>
    </submittedName>
</protein>
<feature type="domain" description="TonB-dependent receptor plug" evidence="9">
    <location>
        <begin position="118"/>
        <end position="225"/>
    </location>
</feature>
<comment type="caution">
    <text evidence="10">The sequence shown here is derived from an EMBL/GenBank/DDBJ whole genome shotgun (WGS) entry which is preliminary data.</text>
</comment>
<evidence type="ECO:0000256" key="6">
    <source>
        <dbReference type="ARBA" id="ARBA00023237"/>
    </source>
</evidence>
<proteinExistence type="inferred from homology"/>
<dbReference type="PROSITE" id="PS52016">
    <property type="entry name" value="TONB_DEPENDENT_REC_3"/>
    <property type="match status" value="1"/>
</dbReference>
<dbReference type="OrthoDB" id="9768177at2"/>
<evidence type="ECO:0000313" key="11">
    <source>
        <dbReference type="Proteomes" id="UP000306918"/>
    </source>
</evidence>
<evidence type="ECO:0000256" key="5">
    <source>
        <dbReference type="ARBA" id="ARBA00023136"/>
    </source>
</evidence>
<keyword evidence="8" id="KW-0732">Signal</keyword>
<dbReference type="InterPro" id="IPR039426">
    <property type="entry name" value="TonB-dep_rcpt-like"/>
</dbReference>
<dbReference type="NCBIfam" id="TIGR04056">
    <property type="entry name" value="OMP_RagA_SusC"/>
    <property type="match status" value="1"/>
</dbReference>
<evidence type="ECO:0000313" key="10">
    <source>
        <dbReference type="EMBL" id="THU34125.1"/>
    </source>
</evidence>
<keyword evidence="3 7" id="KW-1134">Transmembrane beta strand</keyword>
<evidence type="ECO:0000256" key="4">
    <source>
        <dbReference type="ARBA" id="ARBA00022692"/>
    </source>
</evidence>
<keyword evidence="10" id="KW-0675">Receptor</keyword>
<accession>A0A4S8HGS2</accession>
<dbReference type="Gene3D" id="2.60.40.1120">
    <property type="entry name" value="Carboxypeptidase-like, regulatory domain"/>
    <property type="match status" value="1"/>
</dbReference>
<organism evidence="10 11">
    <name type="scientific">Niastella caeni</name>
    <dbReference type="NCBI Taxonomy" id="2569763"/>
    <lineage>
        <taxon>Bacteria</taxon>
        <taxon>Pseudomonadati</taxon>
        <taxon>Bacteroidota</taxon>
        <taxon>Chitinophagia</taxon>
        <taxon>Chitinophagales</taxon>
        <taxon>Chitinophagaceae</taxon>
        <taxon>Niastella</taxon>
    </lineage>
</organism>
<dbReference type="InterPro" id="IPR023996">
    <property type="entry name" value="TonB-dep_OMP_SusC/RagA"/>
</dbReference>
<evidence type="ECO:0000259" key="9">
    <source>
        <dbReference type="Pfam" id="PF07715"/>
    </source>
</evidence>
<dbReference type="InterPro" id="IPR036942">
    <property type="entry name" value="Beta-barrel_TonB_sf"/>
</dbReference>
<dbReference type="SUPFAM" id="SSF56935">
    <property type="entry name" value="Porins"/>
    <property type="match status" value="1"/>
</dbReference>
<dbReference type="GO" id="GO:0009279">
    <property type="term" value="C:cell outer membrane"/>
    <property type="evidence" value="ECO:0007669"/>
    <property type="project" value="UniProtKB-SubCell"/>
</dbReference>
<dbReference type="InterPro" id="IPR023997">
    <property type="entry name" value="TonB-dep_OMP_SusC/RagA_CS"/>
</dbReference>
<keyword evidence="2 7" id="KW-0813">Transport</keyword>
<dbReference type="InterPro" id="IPR008969">
    <property type="entry name" value="CarboxyPept-like_regulatory"/>
</dbReference>
<evidence type="ECO:0000256" key="2">
    <source>
        <dbReference type="ARBA" id="ARBA00022448"/>
    </source>
</evidence>
<keyword evidence="6 7" id="KW-0998">Cell outer membrane</keyword>
<dbReference type="Gene3D" id="2.40.170.20">
    <property type="entry name" value="TonB-dependent receptor, beta-barrel domain"/>
    <property type="match status" value="1"/>
</dbReference>
<evidence type="ECO:0000256" key="3">
    <source>
        <dbReference type="ARBA" id="ARBA00022452"/>
    </source>
</evidence>
<evidence type="ECO:0000256" key="7">
    <source>
        <dbReference type="PROSITE-ProRule" id="PRU01360"/>
    </source>
</evidence>
<dbReference type="AlphaFoldDB" id="A0A4S8HGS2"/>
<sequence>MSMRITLVVLLFISPFFLFAQTRQIKGTVTDEKGAPLAGVSVLVKNMQNAQNGTQTDASGKFSLTVGGKTGKVTLVISYLGYKKTEASADGSKALEIQLDKEDNSLDDVVVIGYGKTKKRDLTGAVGVLTGKDLIKTPVANAAEALTGRVAGLQITTTEGSPDAEIKVRLRGGTSISQDNAPLYIVDGFPVSNINNIAASSIETMTFLKDAASTAIYGSRASNGVFLITTKEGKAGKINVSANAYAGVRKITKELEVLRPYEYVKYQYEVDQSKTFQDYYGSYADLDIYKSIKGTNWQKEVFGRNAQQQYYNVGLNGGSKTARFNLGLTRNKEESVMIGSGYERNNLDFKLNGEIGPKVTFDLNTRLGFMKIDGAGVNVGSGSVTRLRNSIKYAPTRGLSEFDQSVIDDNTITAEDQSLLYDPVASANDEYKKQSRLNSTFNGGVTWKIMEGLSFRSEGGFEFRNERTDNVWGPHTNAAQQYAGQPIGNIYTLNGSSYRISNYFTYDKRGIFPGHNLNVVAGQEILSAGYKTVTNESRFFPTYMKYEDVLANMNFGTAIPTVTYIAPDDRMRSYFGRLNYTINNKYLITATFRGDGSSKFADGKQWGFFPSAAVAWKISEEDFLKSVDWLTQLKLRASYGETGNNRILAGQWQMKYITSNENKPYYLGEVEARNFIPDNLLYNPELRWETSIIRNVGVDFSLFNNRLSGTVDVYKNTTRDLLLTRPVPPNSGYTGQLINQGSTTNRGIELTLEGNIVNTKDFSLSASFNIGLNKNNVDEFKNGDINYKTYTSGWNGTAQPLEDFLVQQGQPVGQMYGYVTDGMYTFDDFTFNTTTKKWDLVSGVPDNSSLISPGYFGPGILKFKDISGADGKPDGKIDAYDKTVIGNANPKHQGGFNLNARYKGFDFLAFFNWTYGNQIYNANKIDYTTLLLSRKYQNILAEMDLNHRFTIIDPETGYNVATGSNANPERLMQLNENATIWSPLMTVTPLHSWAIEDGSFLRLNTITVGYTVPRNLLRRAHISNLRVYVTAYNLHTWTSYTGFDPEVDTRRNPPVTPGVDFSAYPKSRSFVGGINVTF</sequence>
<evidence type="ECO:0000256" key="1">
    <source>
        <dbReference type="ARBA" id="ARBA00004571"/>
    </source>
</evidence>